<evidence type="ECO:0000259" key="5">
    <source>
        <dbReference type="Pfam" id="PF01743"/>
    </source>
</evidence>
<keyword evidence="2 4" id="KW-0808">Transferase</keyword>
<organism evidence="6 7">
    <name type="scientific">Tritrichomonas musculus</name>
    <dbReference type="NCBI Taxonomy" id="1915356"/>
    <lineage>
        <taxon>Eukaryota</taxon>
        <taxon>Metamonada</taxon>
        <taxon>Parabasalia</taxon>
        <taxon>Tritrichomonadida</taxon>
        <taxon>Tritrichomonadidae</taxon>
        <taxon>Tritrichomonas</taxon>
    </lineage>
</organism>
<keyword evidence="3 4" id="KW-0694">RNA-binding</keyword>
<keyword evidence="7" id="KW-1185">Reference proteome</keyword>
<dbReference type="CDD" id="cd05398">
    <property type="entry name" value="NT_ClassII-CCAase"/>
    <property type="match status" value="1"/>
</dbReference>
<dbReference type="InterPro" id="IPR043519">
    <property type="entry name" value="NT_sf"/>
</dbReference>
<dbReference type="EMBL" id="JAPFFF010000037">
    <property type="protein sequence ID" value="KAK8842957.1"/>
    <property type="molecule type" value="Genomic_DNA"/>
</dbReference>
<evidence type="ECO:0000256" key="2">
    <source>
        <dbReference type="ARBA" id="ARBA00022679"/>
    </source>
</evidence>
<dbReference type="PANTHER" id="PTHR13734">
    <property type="entry name" value="TRNA-NUCLEOTIDYLTRANSFERASE"/>
    <property type="match status" value="1"/>
</dbReference>
<protein>
    <recommendedName>
        <fullName evidence="5">Poly A polymerase head domain-containing protein</fullName>
    </recommendedName>
</protein>
<dbReference type="Gene3D" id="1.10.3090.10">
    <property type="entry name" value="cca-adding enzyme, domain 2"/>
    <property type="match status" value="1"/>
</dbReference>
<name>A0ABR2HBN4_9EUKA</name>
<feature type="domain" description="Poly A polymerase head" evidence="5">
    <location>
        <begin position="41"/>
        <end position="176"/>
    </location>
</feature>
<evidence type="ECO:0000256" key="1">
    <source>
        <dbReference type="ARBA" id="ARBA00007265"/>
    </source>
</evidence>
<evidence type="ECO:0000313" key="6">
    <source>
        <dbReference type="EMBL" id="KAK8842957.1"/>
    </source>
</evidence>
<sequence>MSVEENRNLLENGELLTPFEKQIINLIRLACDSYSPVKIVARIVGGWVRDKLLGSQSDDIDFSIEGIDGLSFANRVGEVASREEFPHLKVHGNPEQSAHIGSAKVYLNPDFYIDICGLRWDQYSENSRIPVITVGTPEQDALRRDFTINAVFFNINDFKVEDFCNGAFDIQNHIIRTPQPSRQSFLDDPLRILRAFRFGARYNFNLADDIIPSALDEATHNEYASKITAERANAEMTKALEGSRPELYIKWISESNMFDLLFDRNHSYNIDPEQAILRVSFISSIVPPDMLEDSKKDFLILILCAIFQPLISFPKIKPNPKKSQEIEAIKYAIIREVKYQNEIGDAVFNFLYGAEQCKALIGNELNRVNVGHFIRNTGPKWHYIQYVLFDQNATQFFVEALLPFVEQQGLGNAYLIKPLLRGNQLAKELGIKPGKGMEAMINQMIDWQFENPNGTAEDYIASIKK</sequence>
<evidence type="ECO:0000256" key="3">
    <source>
        <dbReference type="ARBA" id="ARBA00022884"/>
    </source>
</evidence>
<dbReference type="Pfam" id="PF01743">
    <property type="entry name" value="PolyA_pol"/>
    <property type="match status" value="1"/>
</dbReference>
<dbReference type="Gene3D" id="3.30.460.10">
    <property type="entry name" value="Beta Polymerase, domain 2"/>
    <property type="match status" value="1"/>
</dbReference>
<dbReference type="SUPFAM" id="SSF81891">
    <property type="entry name" value="Poly A polymerase C-terminal region-like"/>
    <property type="match status" value="1"/>
</dbReference>
<dbReference type="InterPro" id="IPR002646">
    <property type="entry name" value="PolA_pol_head_dom"/>
</dbReference>
<dbReference type="Proteomes" id="UP001470230">
    <property type="component" value="Unassembled WGS sequence"/>
</dbReference>
<comment type="similarity">
    <text evidence="1 4">Belongs to the tRNA nucleotidyltransferase/poly(A) polymerase family.</text>
</comment>
<dbReference type="SUPFAM" id="SSF81301">
    <property type="entry name" value="Nucleotidyltransferase"/>
    <property type="match status" value="1"/>
</dbReference>
<evidence type="ECO:0000256" key="4">
    <source>
        <dbReference type="RuleBase" id="RU003953"/>
    </source>
</evidence>
<dbReference type="PANTHER" id="PTHR13734:SF5">
    <property type="entry name" value="CCA TRNA NUCLEOTIDYLTRANSFERASE, MITOCHONDRIAL"/>
    <property type="match status" value="1"/>
</dbReference>
<proteinExistence type="inferred from homology"/>
<gene>
    <name evidence="6" type="ORF">M9Y10_025823</name>
</gene>
<accession>A0ABR2HBN4</accession>
<comment type="caution">
    <text evidence="6">The sequence shown here is derived from an EMBL/GenBank/DDBJ whole genome shotgun (WGS) entry which is preliminary data.</text>
</comment>
<reference evidence="6 7" key="1">
    <citation type="submission" date="2024-04" db="EMBL/GenBank/DDBJ databases">
        <title>Tritrichomonas musculus Genome.</title>
        <authorList>
            <person name="Alves-Ferreira E."/>
            <person name="Grigg M."/>
            <person name="Lorenzi H."/>
            <person name="Galac M."/>
        </authorList>
    </citation>
    <scope>NUCLEOTIDE SEQUENCE [LARGE SCALE GENOMIC DNA]</scope>
    <source>
        <strain evidence="6 7">EAF2021</strain>
    </source>
</reference>
<evidence type="ECO:0000313" key="7">
    <source>
        <dbReference type="Proteomes" id="UP001470230"/>
    </source>
</evidence>